<evidence type="ECO:0000313" key="2">
    <source>
        <dbReference type="Proteomes" id="UP000233837"/>
    </source>
</evidence>
<dbReference type="AlphaFoldDB" id="A0A2I0VET3"/>
<dbReference type="Proteomes" id="UP000233837">
    <property type="component" value="Unassembled WGS sequence"/>
</dbReference>
<dbReference type="EMBL" id="KZ503723">
    <property type="protein sequence ID" value="PKU61873.1"/>
    <property type="molecule type" value="Genomic_DNA"/>
</dbReference>
<protein>
    <submittedName>
        <fullName evidence="1">Uncharacterized protein</fullName>
    </submittedName>
</protein>
<reference evidence="1 2" key="2">
    <citation type="journal article" date="2017" name="Nature">
        <title>The Apostasia genome and the evolution of orchids.</title>
        <authorList>
            <person name="Zhang G.Q."/>
            <person name="Liu K.W."/>
            <person name="Li Z."/>
            <person name="Lohaus R."/>
            <person name="Hsiao Y.Y."/>
            <person name="Niu S.C."/>
            <person name="Wang J.Y."/>
            <person name="Lin Y.C."/>
            <person name="Xu Q."/>
            <person name="Chen L.J."/>
            <person name="Yoshida K."/>
            <person name="Fujiwara S."/>
            <person name="Wang Z.W."/>
            <person name="Zhang Y.Q."/>
            <person name="Mitsuda N."/>
            <person name="Wang M."/>
            <person name="Liu G.H."/>
            <person name="Pecoraro L."/>
            <person name="Huang H.X."/>
            <person name="Xiao X.J."/>
            <person name="Lin M."/>
            <person name="Wu X.Y."/>
            <person name="Wu W.L."/>
            <person name="Chen Y.Y."/>
            <person name="Chang S.B."/>
            <person name="Sakamoto S."/>
            <person name="Ohme-Takagi M."/>
            <person name="Yagi M."/>
            <person name="Zeng S.J."/>
            <person name="Shen C.Y."/>
            <person name="Yeh C.M."/>
            <person name="Luo Y.B."/>
            <person name="Tsai W.C."/>
            <person name="Van de Peer Y."/>
            <person name="Liu Z.J."/>
        </authorList>
    </citation>
    <scope>NUCLEOTIDE SEQUENCE [LARGE SCALE GENOMIC DNA]</scope>
    <source>
        <tissue evidence="1">The whole plant</tissue>
    </source>
</reference>
<proteinExistence type="predicted"/>
<organism evidence="1 2">
    <name type="scientific">Dendrobium catenatum</name>
    <dbReference type="NCBI Taxonomy" id="906689"/>
    <lineage>
        <taxon>Eukaryota</taxon>
        <taxon>Viridiplantae</taxon>
        <taxon>Streptophyta</taxon>
        <taxon>Embryophyta</taxon>
        <taxon>Tracheophyta</taxon>
        <taxon>Spermatophyta</taxon>
        <taxon>Magnoliopsida</taxon>
        <taxon>Liliopsida</taxon>
        <taxon>Asparagales</taxon>
        <taxon>Orchidaceae</taxon>
        <taxon>Epidendroideae</taxon>
        <taxon>Malaxideae</taxon>
        <taxon>Dendrobiinae</taxon>
        <taxon>Dendrobium</taxon>
    </lineage>
</organism>
<accession>A0A2I0VET3</accession>
<name>A0A2I0VET3_9ASPA</name>
<keyword evidence="2" id="KW-1185">Reference proteome</keyword>
<sequence length="84" mass="9781">MLCVNHHSELGAVILGMVVKQKQEAKHQECQQREEKRSRFEALILQCRSAWTISNRPGRSWEKYSLGSYSNSKGMRSHMKFLTN</sequence>
<reference evidence="1 2" key="1">
    <citation type="journal article" date="2016" name="Sci. Rep.">
        <title>The Dendrobium catenatum Lindl. genome sequence provides insights into polysaccharide synthase, floral development and adaptive evolution.</title>
        <authorList>
            <person name="Zhang G.Q."/>
            <person name="Xu Q."/>
            <person name="Bian C."/>
            <person name="Tsai W.C."/>
            <person name="Yeh C.M."/>
            <person name="Liu K.W."/>
            <person name="Yoshida K."/>
            <person name="Zhang L.S."/>
            <person name="Chang S.B."/>
            <person name="Chen F."/>
            <person name="Shi Y."/>
            <person name="Su Y.Y."/>
            <person name="Zhang Y.Q."/>
            <person name="Chen L.J."/>
            <person name="Yin Y."/>
            <person name="Lin M."/>
            <person name="Huang H."/>
            <person name="Deng H."/>
            <person name="Wang Z.W."/>
            <person name="Zhu S.L."/>
            <person name="Zhao X."/>
            <person name="Deng C."/>
            <person name="Niu S.C."/>
            <person name="Huang J."/>
            <person name="Wang M."/>
            <person name="Liu G.H."/>
            <person name="Yang H.J."/>
            <person name="Xiao X.J."/>
            <person name="Hsiao Y.Y."/>
            <person name="Wu W.L."/>
            <person name="Chen Y.Y."/>
            <person name="Mitsuda N."/>
            <person name="Ohme-Takagi M."/>
            <person name="Luo Y.B."/>
            <person name="Van de Peer Y."/>
            <person name="Liu Z.J."/>
        </authorList>
    </citation>
    <scope>NUCLEOTIDE SEQUENCE [LARGE SCALE GENOMIC DNA]</scope>
    <source>
        <tissue evidence="1">The whole plant</tissue>
    </source>
</reference>
<evidence type="ECO:0000313" key="1">
    <source>
        <dbReference type="EMBL" id="PKU61873.1"/>
    </source>
</evidence>
<gene>
    <name evidence="1" type="ORF">MA16_Dca016069</name>
</gene>